<gene>
    <name evidence="2" type="ordered locus">Tter_0926</name>
</gene>
<dbReference type="STRING" id="525904.Tter_0926"/>
<name>D1CFY7_THET1</name>
<sequence>MLKTRRVRANAFLFGQHRKEVQMEQKFLTPREAGRIPAEALDPEALRASGNKKGHQSA</sequence>
<keyword evidence="3" id="KW-1185">Reference proteome</keyword>
<dbReference type="HOGENOM" id="CLU_2977829_0_0_0"/>
<dbReference type="AlphaFoldDB" id="D1CFY7"/>
<evidence type="ECO:0000313" key="3">
    <source>
        <dbReference type="Proteomes" id="UP000000323"/>
    </source>
</evidence>
<feature type="region of interest" description="Disordered" evidence="1">
    <location>
        <begin position="31"/>
        <end position="58"/>
    </location>
</feature>
<accession>D1CFY7</accession>
<dbReference type="EMBL" id="CP001825">
    <property type="protein sequence ID" value="ACZ41843.1"/>
    <property type="molecule type" value="Genomic_DNA"/>
</dbReference>
<proteinExistence type="predicted"/>
<dbReference type="Proteomes" id="UP000000323">
    <property type="component" value="Chromosome 1"/>
</dbReference>
<evidence type="ECO:0000256" key="1">
    <source>
        <dbReference type="SAM" id="MobiDB-lite"/>
    </source>
</evidence>
<reference evidence="3" key="1">
    <citation type="journal article" date="2010" name="Stand. Genomic Sci.">
        <title>Complete genome sequence of 'Thermobaculum terrenum' type strain (YNP1).</title>
        <authorList>
            <person name="Kiss H."/>
            <person name="Cleland D."/>
            <person name="Lapidus A."/>
            <person name="Lucas S."/>
            <person name="Glavina Del Rio T."/>
            <person name="Nolan M."/>
            <person name="Tice H."/>
            <person name="Han C."/>
            <person name="Goodwin L."/>
            <person name="Pitluck S."/>
            <person name="Liolios K."/>
            <person name="Ivanova N."/>
            <person name="Mavromatis K."/>
            <person name="Ovchinnikova G."/>
            <person name="Pati A."/>
            <person name="Chen A."/>
            <person name="Palaniappan K."/>
            <person name="Land M."/>
            <person name="Hauser L."/>
            <person name="Chang Y."/>
            <person name="Jeffries C."/>
            <person name="Lu M."/>
            <person name="Brettin T."/>
            <person name="Detter J."/>
            <person name="Goker M."/>
            <person name="Tindall B."/>
            <person name="Beck B."/>
            <person name="McDermott T."/>
            <person name="Woyke T."/>
            <person name="Bristow J."/>
            <person name="Eisen J."/>
            <person name="Markowitz V."/>
            <person name="Hugenholtz P."/>
            <person name="Kyrpides N."/>
            <person name="Klenk H."/>
            <person name="Cheng J."/>
        </authorList>
    </citation>
    <scope>NUCLEOTIDE SEQUENCE [LARGE SCALE GENOMIC DNA]</scope>
    <source>
        <strain evidence="3">ATCC BAA-798 / YNP1</strain>
    </source>
</reference>
<protein>
    <submittedName>
        <fullName evidence="2">Uncharacterized protein</fullName>
    </submittedName>
</protein>
<organism evidence="2 3">
    <name type="scientific">Thermobaculum terrenum (strain ATCC BAA-798 / CCMEE 7001 / YNP1)</name>
    <dbReference type="NCBI Taxonomy" id="525904"/>
    <lineage>
        <taxon>Bacteria</taxon>
        <taxon>Bacillati</taxon>
        <taxon>Chloroflexota</taxon>
        <taxon>Chloroflexia</taxon>
        <taxon>Candidatus Thermobaculales</taxon>
        <taxon>Candidatus Thermobaculaceae</taxon>
        <taxon>Thermobaculum</taxon>
    </lineage>
</organism>
<evidence type="ECO:0000313" key="2">
    <source>
        <dbReference type="EMBL" id="ACZ41843.1"/>
    </source>
</evidence>
<dbReference type="KEGG" id="ttr:Tter_0926"/>